<evidence type="ECO:0000259" key="4">
    <source>
        <dbReference type="Pfam" id="PF07804"/>
    </source>
</evidence>
<evidence type="ECO:0000313" key="5">
    <source>
        <dbReference type="EMBL" id="MDR9778551.1"/>
    </source>
</evidence>
<evidence type="ECO:0000313" key="6">
    <source>
        <dbReference type="Proteomes" id="UP001268610"/>
    </source>
</evidence>
<feature type="domain" description="HipA-like C-terminal" evidence="4">
    <location>
        <begin position="14"/>
        <end position="121"/>
    </location>
</feature>
<evidence type="ECO:0000256" key="1">
    <source>
        <dbReference type="ARBA" id="ARBA00010164"/>
    </source>
</evidence>
<dbReference type="PANTHER" id="PTHR37419">
    <property type="entry name" value="SERINE/THREONINE-PROTEIN KINASE TOXIN HIPA"/>
    <property type="match status" value="1"/>
</dbReference>
<evidence type="ECO:0000256" key="3">
    <source>
        <dbReference type="ARBA" id="ARBA00022777"/>
    </source>
</evidence>
<name>A0AAJ2H0X8_9HYPH</name>
<protein>
    <submittedName>
        <fullName evidence="5">HipA domain-containing protein</fullName>
    </submittedName>
</protein>
<sequence>AQFLGLRVHVTLELHDRTLFVPRFDRTVNNDGVERHAQESLAVLCNKAGFGIRLSHNEVCQVLAEACTYPEQEIIEYLKRDMANVALGNKDNHLRNTAICRDWNGQIKLTPLFDFVPMWLHPEGIARTT</sequence>
<accession>A0AAJ2H0X8</accession>
<comment type="caution">
    <text evidence="5">The sequence shown here is derived from an EMBL/GenBank/DDBJ whole genome shotgun (WGS) entry which is preliminary data.</text>
</comment>
<dbReference type="AlphaFoldDB" id="A0AAJ2H0X8"/>
<dbReference type="GO" id="GO:0005829">
    <property type="term" value="C:cytosol"/>
    <property type="evidence" value="ECO:0007669"/>
    <property type="project" value="TreeGrafter"/>
</dbReference>
<keyword evidence="2" id="KW-0808">Transferase</keyword>
<keyword evidence="3" id="KW-0418">Kinase</keyword>
<feature type="non-terminal residue" evidence="5">
    <location>
        <position position="129"/>
    </location>
</feature>
<organism evidence="5 6">
    <name type="scientific">Rhizobium hidalgonense</name>
    <dbReference type="NCBI Taxonomy" id="1538159"/>
    <lineage>
        <taxon>Bacteria</taxon>
        <taxon>Pseudomonadati</taxon>
        <taxon>Pseudomonadota</taxon>
        <taxon>Alphaproteobacteria</taxon>
        <taxon>Hyphomicrobiales</taxon>
        <taxon>Rhizobiaceae</taxon>
        <taxon>Rhizobium/Agrobacterium group</taxon>
        <taxon>Rhizobium</taxon>
    </lineage>
</organism>
<gene>
    <name evidence="5" type="ORF">RJJ65_39090</name>
</gene>
<dbReference type="EMBL" id="JAVLSF010000939">
    <property type="protein sequence ID" value="MDR9778551.1"/>
    <property type="molecule type" value="Genomic_DNA"/>
</dbReference>
<dbReference type="RefSeq" id="WP_310866585.1">
    <property type="nucleotide sequence ID" value="NZ_JAVLSF010000939.1"/>
</dbReference>
<feature type="non-terminal residue" evidence="5">
    <location>
        <position position="1"/>
    </location>
</feature>
<reference evidence="5" key="1">
    <citation type="submission" date="2023-04" db="EMBL/GenBank/DDBJ databases">
        <title>Genomic characterization of faba bean (Vicia faba) microsymbionts in Mexican soils.</title>
        <authorList>
            <person name="Rivera Orduna F.N."/>
            <person name="Guevara-Luna J."/>
            <person name="Yan J."/>
            <person name="Arroyo-Herrera I."/>
            <person name="Li Y."/>
            <person name="Vasquez-Murrieta M.S."/>
            <person name="Wang E.T."/>
        </authorList>
    </citation>
    <scope>NUCLEOTIDE SEQUENCE</scope>
    <source>
        <strain evidence="5">CH26</strain>
    </source>
</reference>
<dbReference type="GO" id="GO:0004674">
    <property type="term" value="F:protein serine/threonine kinase activity"/>
    <property type="evidence" value="ECO:0007669"/>
    <property type="project" value="TreeGrafter"/>
</dbReference>
<dbReference type="InterPro" id="IPR052028">
    <property type="entry name" value="HipA_Ser/Thr_kinase"/>
</dbReference>
<dbReference type="PANTHER" id="PTHR37419:SF8">
    <property type="entry name" value="TOXIN YJJJ"/>
    <property type="match status" value="1"/>
</dbReference>
<proteinExistence type="inferred from homology"/>
<comment type="similarity">
    <text evidence="1">Belongs to the HipA Ser/Thr kinase family.</text>
</comment>
<dbReference type="Pfam" id="PF07804">
    <property type="entry name" value="HipA_C"/>
    <property type="match status" value="1"/>
</dbReference>
<dbReference type="InterPro" id="IPR012893">
    <property type="entry name" value="HipA-like_C"/>
</dbReference>
<evidence type="ECO:0000256" key="2">
    <source>
        <dbReference type="ARBA" id="ARBA00022679"/>
    </source>
</evidence>
<dbReference type="Proteomes" id="UP001268610">
    <property type="component" value="Unassembled WGS sequence"/>
</dbReference>